<feature type="transmembrane region" description="Helical" evidence="1">
    <location>
        <begin position="30"/>
        <end position="51"/>
    </location>
</feature>
<keyword evidence="1" id="KW-0472">Membrane</keyword>
<reference evidence="3" key="1">
    <citation type="journal article" date="2014" name="Int. J. Syst. Evol. Microbiol.">
        <title>Complete genome sequence of Corynebacterium casei LMG S-19264T (=DSM 44701T), isolated from a smear-ripened cheese.</title>
        <authorList>
            <consortium name="US DOE Joint Genome Institute (JGI-PGF)"/>
            <person name="Walter F."/>
            <person name="Albersmeier A."/>
            <person name="Kalinowski J."/>
            <person name="Ruckert C."/>
        </authorList>
    </citation>
    <scope>NUCLEOTIDE SEQUENCE [LARGE SCALE GENOMIC DNA]</scope>
    <source>
        <strain evidence="3">CGMCC 1.12553</strain>
    </source>
</reference>
<dbReference type="AlphaFoldDB" id="A0ABD5W346"/>
<dbReference type="EMBL" id="JBHSZI010000005">
    <property type="protein sequence ID" value="MFC7059990.1"/>
    <property type="molecule type" value="Genomic_DNA"/>
</dbReference>
<name>A0ABD5W346_9EURY</name>
<dbReference type="Pfam" id="PF13796">
    <property type="entry name" value="Sensor"/>
    <property type="match status" value="1"/>
</dbReference>
<keyword evidence="1" id="KW-0812">Transmembrane</keyword>
<gene>
    <name evidence="3" type="ORF">ACFQQG_19475</name>
    <name evidence="4" type="ORF">ACFQQG_19905</name>
</gene>
<protein>
    <submittedName>
        <fullName evidence="3">Sensor domain-containing protein</fullName>
    </submittedName>
</protein>
<dbReference type="GeneID" id="76632408"/>
<dbReference type="EMBL" id="JBHSZI010000005">
    <property type="protein sequence ID" value="MFC7060057.1"/>
    <property type="molecule type" value="Genomic_DNA"/>
</dbReference>
<reference evidence="5" key="2">
    <citation type="journal article" date="2019" name="Int. J. Syst. Evol. Microbiol.">
        <title>The Global Catalogue of Microorganisms (GCM) 10K type strain sequencing project: providing services to taxonomists for standard genome sequencing and annotation.</title>
        <authorList>
            <consortium name="The Broad Institute Genomics Platform"/>
            <consortium name="The Broad Institute Genome Sequencing Center for Infectious Disease"/>
            <person name="Wu L."/>
            <person name="Ma J."/>
        </authorList>
    </citation>
    <scope>NUCLEOTIDE SEQUENCE [LARGE SCALE GENOMIC DNA]</scope>
    <source>
        <strain evidence="5">JCM 30072</strain>
    </source>
</reference>
<keyword evidence="1" id="KW-1133">Transmembrane helix</keyword>
<sequence>MENHQARQTDRRVPTRTLGVATDAQTYKNLLYLVARFPLGIAYLTVFVTGLSLGVSLAPLLVGLPILAGVLAVAGYVGVVEATLLRTLLDRDVEWSPVDPNNTPVVPYLKQVATDPINYLLLVLAFASFGTGIGLFVALVVGFALSLSLVVAPAVYWREGVQYFDTTESIDLGVTTISQGQLAIETLPEALLASLIGIALTVAGLHLVNLTTRVYADVTEALLSGSE</sequence>
<organism evidence="3 5">
    <name type="scientific">Halovenus salina</name>
    <dbReference type="NCBI Taxonomy" id="1510225"/>
    <lineage>
        <taxon>Archaea</taxon>
        <taxon>Methanobacteriati</taxon>
        <taxon>Methanobacteriota</taxon>
        <taxon>Stenosarchaea group</taxon>
        <taxon>Halobacteria</taxon>
        <taxon>Halobacteriales</taxon>
        <taxon>Haloarculaceae</taxon>
        <taxon>Halovenus</taxon>
    </lineage>
</organism>
<feature type="domain" description="Putative sensor" evidence="2">
    <location>
        <begin position="32"/>
        <end position="223"/>
    </location>
</feature>
<evidence type="ECO:0000256" key="1">
    <source>
        <dbReference type="SAM" id="Phobius"/>
    </source>
</evidence>
<feature type="transmembrane region" description="Helical" evidence="1">
    <location>
        <begin position="190"/>
        <end position="208"/>
    </location>
</feature>
<accession>A0ABD5W346</accession>
<evidence type="ECO:0000313" key="5">
    <source>
        <dbReference type="Proteomes" id="UP001596445"/>
    </source>
</evidence>
<dbReference type="RefSeq" id="WP_267164465.1">
    <property type="nucleotide sequence ID" value="NZ_CP112975.1"/>
</dbReference>
<reference evidence="3" key="3">
    <citation type="submission" date="2024-09" db="EMBL/GenBank/DDBJ databases">
        <authorList>
            <person name="Sun Q."/>
        </authorList>
    </citation>
    <scope>NUCLEOTIDE SEQUENCE</scope>
    <source>
        <strain evidence="3">CGMCC 1.12553</strain>
    </source>
</reference>
<feature type="transmembrane region" description="Helical" evidence="1">
    <location>
        <begin position="119"/>
        <end position="152"/>
    </location>
</feature>
<comment type="caution">
    <text evidence="3">The sequence shown here is derived from an EMBL/GenBank/DDBJ whole genome shotgun (WGS) entry which is preliminary data.</text>
</comment>
<feature type="transmembrane region" description="Helical" evidence="1">
    <location>
        <begin position="57"/>
        <end position="79"/>
    </location>
</feature>
<proteinExistence type="predicted"/>
<evidence type="ECO:0000313" key="4">
    <source>
        <dbReference type="EMBL" id="MFC7060057.1"/>
    </source>
</evidence>
<evidence type="ECO:0000313" key="3">
    <source>
        <dbReference type="EMBL" id="MFC7059990.1"/>
    </source>
</evidence>
<dbReference type="Proteomes" id="UP001596445">
    <property type="component" value="Unassembled WGS sequence"/>
</dbReference>
<evidence type="ECO:0000259" key="2">
    <source>
        <dbReference type="Pfam" id="PF13796"/>
    </source>
</evidence>
<keyword evidence="5" id="KW-1185">Reference proteome</keyword>
<dbReference type="InterPro" id="IPR025828">
    <property type="entry name" value="Put_sensor_dom"/>
</dbReference>